<evidence type="ECO:0000313" key="3">
    <source>
        <dbReference type="EMBL" id="KAF4631627.1"/>
    </source>
</evidence>
<gene>
    <name evidence="3" type="ORF">G7Y89_g6510</name>
</gene>
<evidence type="ECO:0000256" key="1">
    <source>
        <dbReference type="SAM" id="MobiDB-lite"/>
    </source>
</evidence>
<evidence type="ECO:0000256" key="2">
    <source>
        <dbReference type="SAM" id="Phobius"/>
    </source>
</evidence>
<organism evidence="3 4">
    <name type="scientific">Cudoniella acicularis</name>
    <dbReference type="NCBI Taxonomy" id="354080"/>
    <lineage>
        <taxon>Eukaryota</taxon>
        <taxon>Fungi</taxon>
        <taxon>Dikarya</taxon>
        <taxon>Ascomycota</taxon>
        <taxon>Pezizomycotina</taxon>
        <taxon>Leotiomycetes</taxon>
        <taxon>Helotiales</taxon>
        <taxon>Tricladiaceae</taxon>
        <taxon>Cudoniella</taxon>
    </lineage>
</organism>
<keyword evidence="2" id="KW-0812">Transmembrane</keyword>
<dbReference type="Proteomes" id="UP000566819">
    <property type="component" value="Unassembled WGS sequence"/>
</dbReference>
<proteinExistence type="predicted"/>
<keyword evidence="2" id="KW-0472">Membrane</keyword>
<sequence length="320" mass="33216">MSTYGPITGSGTVTSYFPLNSAWPSTAACSSLFLDNDPGGFGGQLFAFEAHYASIVALAPTCMPPEASPWWSQVFTTPSVPLTTTLLGGYSMLCPEAFSTVYSNSTDTITTTIGCCPSSYTFVETLFPPGVPHQCTSMMNVPSSSTVNYAQNDGGGGFTTTSYVPTTPTNIKIIAVQINGFIISNPTTTTSSQSGATATNTSKSSSSSLAGTSTTANTSTSSSATATIVSPGLTSGAKGGIGTGVAVGAVAIIGLIVGILFYRRKRRQTRADAYAAIAREVPPEADSNPIHEIEAPRHNEQNDKSIPIEVRRVFELGPSE</sequence>
<feature type="transmembrane region" description="Helical" evidence="2">
    <location>
        <begin position="241"/>
        <end position="262"/>
    </location>
</feature>
<accession>A0A8H4RNQ8</accession>
<dbReference type="AlphaFoldDB" id="A0A8H4RNQ8"/>
<keyword evidence="4" id="KW-1185">Reference proteome</keyword>
<evidence type="ECO:0000313" key="4">
    <source>
        <dbReference type="Proteomes" id="UP000566819"/>
    </source>
</evidence>
<dbReference type="EMBL" id="JAAMPI010000425">
    <property type="protein sequence ID" value="KAF4631627.1"/>
    <property type="molecule type" value="Genomic_DNA"/>
</dbReference>
<feature type="region of interest" description="Disordered" evidence="1">
    <location>
        <begin position="285"/>
        <end position="308"/>
    </location>
</feature>
<reference evidence="3 4" key="1">
    <citation type="submission" date="2020-03" db="EMBL/GenBank/DDBJ databases">
        <title>Draft Genome Sequence of Cudoniella acicularis.</title>
        <authorList>
            <person name="Buettner E."/>
            <person name="Kellner H."/>
        </authorList>
    </citation>
    <scope>NUCLEOTIDE SEQUENCE [LARGE SCALE GENOMIC DNA]</scope>
    <source>
        <strain evidence="3 4">DSM 108380</strain>
    </source>
</reference>
<protein>
    <submittedName>
        <fullName evidence="3">Uncharacterized protein</fullName>
    </submittedName>
</protein>
<feature type="region of interest" description="Disordered" evidence="1">
    <location>
        <begin position="189"/>
        <end position="226"/>
    </location>
</feature>
<name>A0A8H4RNQ8_9HELO</name>
<dbReference type="OrthoDB" id="4497263at2759"/>
<feature type="compositionally biased region" description="Basic and acidic residues" evidence="1">
    <location>
        <begin position="289"/>
        <end position="303"/>
    </location>
</feature>
<comment type="caution">
    <text evidence="3">The sequence shown here is derived from an EMBL/GenBank/DDBJ whole genome shotgun (WGS) entry which is preliminary data.</text>
</comment>
<keyword evidence="2" id="KW-1133">Transmembrane helix</keyword>